<reference evidence="2 3" key="1">
    <citation type="journal article" date="2004" name="Gene">
        <title>Complete nucleotide sequence and organization of the naphthalene catabolic plasmid pND6-1 from Pseudomonas sp. strain ND6.</title>
        <authorList>
            <person name="Li W."/>
            <person name="Shi J."/>
            <person name="Wang X."/>
            <person name="Han Y."/>
            <person name="Tong W."/>
            <person name="Ma L."/>
            <person name="Liu B."/>
            <person name="Cai B."/>
        </authorList>
    </citation>
    <scope>NUCLEOTIDE SEQUENCE [LARGE SCALE GENOMIC DNA]</scope>
    <source>
        <strain evidence="2 3">ND6</strain>
        <plasmid evidence="3">pnd6-1</plasmid>
    </source>
</reference>
<dbReference type="KEGG" id="ppi:ND039"/>
<accession>Q6XUL3</accession>
<feature type="region of interest" description="Disordered" evidence="1">
    <location>
        <begin position="51"/>
        <end position="83"/>
    </location>
</feature>
<dbReference type="Proteomes" id="UP000005268">
    <property type="component" value="Plasmid pND6-1"/>
</dbReference>
<evidence type="ECO:0000313" key="3">
    <source>
        <dbReference type="Proteomes" id="UP000005268"/>
    </source>
</evidence>
<evidence type="ECO:0000313" key="2">
    <source>
        <dbReference type="EMBL" id="AAP44272.1"/>
    </source>
</evidence>
<geneLocation type="plasmid" evidence="3">
    <name>pnd6-1</name>
</geneLocation>
<name>Q6XUL3_PSEPU</name>
<dbReference type="AlphaFoldDB" id="Q6XUL3"/>
<feature type="region of interest" description="Disordered" evidence="1">
    <location>
        <begin position="1"/>
        <end position="33"/>
    </location>
</feature>
<sequence>MPKNGGAQQNQGLRPTTPLHDTPSRHPSTMTTPLHSTVCCKLTRLNSRDALAGGRFSPATPLHNTPSRHPFGDDDTPSRQPSDVDIATRPVARAFQSGAHETSPNAIFSLCEVNRQTPISKRGGVRVVFLNLCREAGEGGVTEVSKHLRAGRGRAADSERTKSLGLIAMVGALAQRKFAGWSKQPGLRGSKSHARERTTGTTAWINRRVECRVSNRLADLLRIEVCTQRCENRLRETAGGDESLGWQICERKGRA</sequence>
<keyword evidence="2" id="KW-0614">Plasmid</keyword>
<gene>
    <name evidence="2" type="ORF">ND039</name>
</gene>
<organism evidence="2 3">
    <name type="scientific">Pseudomonas putida ND6</name>
    <dbReference type="NCBI Taxonomy" id="231023"/>
    <lineage>
        <taxon>Bacteria</taxon>
        <taxon>Pseudomonadati</taxon>
        <taxon>Pseudomonadota</taxon>
        <taxon>Gammaproteobacteria</taxon>
        <taxon>Pseudomonadales</taxon>
        <taxon>Pseudomonadaceae</taxon>
        <taxon>Pseudomonas</taxon>
    </lineage>
</organism>
<evidence type="ECO:0000256" key="1">
    <source>
        <dbReference type="SAM" id="MobiDB-lite"/>
    </source>
</evidence>
<dbReference type="EMBL" id="AY208917">
    <property type="protein sequence ID" value="AAP44272.1"/>
    <property type="molecule type" value="Genomic_DNA"/>
</dbReference>
<feature type="compositionally biased region" description="Polar residues" evidence="1">
    <location>
        <begin position="1"/>
        <end position="14"/>
    </location>
</feature>
<protein>
    <submittedName>
        <fullName evidence="2">Uncharacterized protein</fullName>
    </submittedName>
</protein>
<proteinExistence type="predicted"/>